<name>A0AAU9D8K0_9FUSO</name>
<keyword evidence="1" id="KW-0812">Transmembrane</keyword>
<dbReference type="InterPro" id="IPR043128">
    <property type="entry name" value="Rev_trsase/Diguanyl_cyclase"/>
</dbReference>
<dbReference type="NCBIfam" id="TIGR00254">
    <property type="entry name" value="GGDEF"/>
    <property type="match status" value="1"/>
</dbReference>
<dbReference type="GO" id="GO:1902201">
    <property type="term" value="P:negative regulation of bacterial-type flagellum-dependent cell motility"/>
    <property type="evidence" value="ECO:0007669"/>
    <property type="project" value="TreeGrafter"/>
</dbReference>
<dbReference type="Pfam" id="PF00990">
    <property type="entry name" value="GGDEF"/>
    <property type="match status" value="1"/>
</dbReference>
<keyword evidence="1" id="KW-0472">Membrane</keyword>
<dbReference type="SMART" id="SM00267">
    <property type="entry name" value="GGDEF"/>
    <property type="match status" value="1"/>
</dbReference>
<dbReference type="CDD" id="cd01949">
    <property type="entry name" value="GGDEF"/>
    <property type="match status" value="1"/>
</dbReference>
<reference evidence="3 4" key="1">
    <citation type="submission" date="2022-11" db="EMBL/GenBank/DDBJ databases">
        <title>Haliovirga abyssi gen. nov., sp. nov., a mesophilic fermentative bacterium isolated from the Iheya North hydrothermal field and the proposal of Haliovirgaceae fam. nov.</title>
        <authorList>
            <person name="Miyazaki U."/>
            <person name="Tame A."/>
            <person name="Miyazaki J."/>
            <person name="Takai K."/>
            <person name="Sawayama S."/>
            <person name="Kitajima M."/>
            <person name="Okamoto A."/>
            <person name="Nakagawa S."/>
        </authorList>
    </citation>
    <scope>NUCLEOTIDE SEQUENCE [LARGE SCALE GENOMIC DNA]</scope>
    <source>
        <strain evidence="3 4">IC12</strain>
    </source>
</reference>
<keyword evidence="1" id="KW-1133">Transmembrane helix</keyword>
<feature type="domain" description="GGDEF" evidence="2">
    <location>
        <begin position="619"/>
        <end position="752"/>
    </location>
</feature>
<proteinExistence type="predicted"/>
<dbReference type="InterPro" id="IPR050469">
    <property type="entry name" value="Diguanylate_Cyclase"/>
</dbReference>
<dbReference type="Proteomes" id="UP001321582">
    <property type="component" value="Chromosome"/>
</dbReference>
<dbReference type="GO" id="GO:0005886">
    <property type="term" value="C:plasma membrane"/>
    <property type="evidence" value="ECO:0007669"/>
    <property type="project" value="TreeGrafter"/>
</dbReference>
<feature type="transmembrane region" description="Helical" evidence="1">
    <location>
        <begin position="147"/>
        <end position="170"/>
    </location>
</feature>
<evidence type="ECO:0000256" key="1">
    <source>
        <dbReference type="SAM" id="Phobius"/>
    </source>
</evidence>
<accession>A0AAU9D8K0</accession>
<dbReference type="EMBL" id="AP027059">
    <property type="protein sequence ID" value="BDU50928.1"/>
    <property type="molecule type" value="Genomic_DNA"/>
</dbReference>
<dbReference type="InterPro" id="IPR003018">
    <property type="entry name" value="GAF"/>
</dbReference>
<dbReference type="GO" id="GO:0043709">
    <property type="term" value="P:cell adhesion involved in single-species biofilm formation"/>
    <property type="evidence" value="ECO:0007669"/>
    <property type="project" value="TreeGrafter"/>
</dbReference>
<dbReference type="Gene3D" id="3.30.70.270">
    <property type="match status" value="1"/>
</dbReference>
<dbReference type="RefSeq" id="WP_307903776.1">
    <property type="nucleotide sequence ID" value="NZ_AP027059.1"/>
</dbReference>
<dbReference type="InterPro" id="IPR029016">
    <property type="entry name" value="GAF-like_dom_sf"/>
</dbReference>
<dbReference type="Gene3D" id="3.30.450.40">
    <property type="match status" value="2"/>
</dbReference>
<evidence type="ECO:0000259" key="2">
    <source>
        <dbReference type="PROSITE" id="PS50887"/>
    </source>
</evidence>
<dbReference type="SMART" id="SM00065">
    <property type="entry name" value="GAF"/>
    <property type="match status" value="1"/>
</dbReference>
<dbReference type="Pfam" id="PF01590">
    <property type="entry name" value="GAF"/>
    <property type="match status" value="1"/>
</dbReference>
<dbReference type="PROSITE" id="PS50887">
    <property type="entry name" value="GGDEF"/>
    <property type="match status" value="1"/>
</dbReference>
<sequence length="752" mass="87726">MKKVIKYIIFSIVIILSFALFFEKSIKKNITNLLLSQTKMFVEAKTPTLIKNINNRSILEFKENYNLSKVFYMENGKIKYSSLITEIGKKYKLKKIPEISREEFLKKGSWLKDKDKLLYYIPIESYGFLVININLKNEYQRYKKIENYILEMLIYSLIIVFMLVFLYYLYNFYHPMNELKKFIYRFRNPLENGAFDKKFPDKFNGDFNEVTSLFNTFLNKIYSKIDMIEADRKAMRRTYELMKLKNTQLLSLYEFANDLSFDIELEKIYVKIKEIMTGIMNSGVVIILLKDEKQELNVEYLYGVSKYENKIDKNSIEKIAEKYGKTIRVKDAYNDKRVDFSKMVKQDQEKLQEFTITPLSTNGEVIGFLIVDKIFNKKLKNIEEVTTLNSIGEITARAIKKALKYKEMNVGLNMASILYKITTLVETNEDLYEIFKMIIQSIKRVVDYSSAAIYLINSKNELEEVPEYREGEKDELLESIEFKLGKGMKAVVAQRKDTIIIRDVSKSTKGLQEMFKASNEHIASFASVPMLIENRLVGVINLTHDQANKFREEDKMILKLFANQAASTIEKIKKDRKIEKLLAKVTNESITDPLTQLYNRRYMMRRLGEEIARGKRENVAVSLIGIDIDFFKKFNDTYGHQIGDLVLKHVGIQIKKSLRVIDIPCRYGGEELFVILPNTNMQGAYKTAERIRYNIENMKLKHKNLILNVTVSVGVSIYPTNALDSESLIKTTDLALYKAKESGRNRVIVYGN</sequence>
<dbReference type="AlphaFoldDB" id="A0AAU9D8K0"/>
<dbReference type="SUPFAM" id="SSF55073">
    <property type="entry name" value="Nucleotide cyclase"/>
    <property type="match status" value="1"/>
</dbReference>
<dbReference type="PANTHER" id="PTHR45138:SF9">
    <property type="entry name" value="DIGUANYLATE CYCLASE DGCM-RELATED"/>
    <property type="match status" value="1"/>
</dbReference>
<keyword evidence="4" id="KW-1185">Reference proteome</keyword>
<feature type="transmembrane region" description="Helical" evidence="1">
    <location>
        <begin position="7"/>
        <end position="26"/>
    </location>
</feature>
<feature type="transmembrane region" description="Helical" evidence="1">
    <location>
        <begin position="117"/>
        <end position="135"/>
    </location>
</feature>
<dbReference type="InterPro" id="IPR029787">
    <property type="entry name" value="Nucleotide_cyclase"/>
</dbReference>
<dbReference type="InterPro" id="IPR000160">
    <property type="entry name" value="GGDEF_dom"/>
</dbReference>
<dbReference type="SUPFAM" id="SSF55781">
    <property type="entry name" value="GAF domain-like"/>
    <property type="match status" value="2"/>
</dbReference>
<organism evidence="3 4">
    <name type="scientific">Haliovirga abyssi</name>
    <dbReference type="NCBI Taxonomy" id="2996794"/>
    <lineage>
        <taxon>Bacteria</taxon>
        <taxon>Fusobacteriati</taxon>
        <taxon>Fusobacteriota</taxon>
        <taxon>Fusobacteriia</taxon>
        <taxon>Fusobacteriales</taxon>
        <taxon>Haliovirgaceae</taxon>
        <taxon>Haliovirga</taxon>
    </lineage>
</organism>
<dbReference type="GO" id="GO:0052621">
    <property type="term" value="F:diguanylate cyclase activity"/>
    <property type="evidence" value="ECO:0007669"/>
    <property type="project" value="TreeGrafter"/>
</dbReference>
<protein>
    <recommendedName>
        <fullName evidence="2">GGDEF domain-containing protein</fullName>
    </recommendedName>
</protein>
<dbReference type="KEGG" id="haby:HLVA_14970"/>
<evidence type="ECO:0000313" key="4">
    <source>
        <dbReference type="Proteomes" id="UP001321582"/>
    </source>
</evidence>
<evidence type="ECO:0000313" key="3">
    <source>
        <dbReference type="EMBL" id="BDU50928.1"/>
    </source>
</evidence>
<gene>
    <name evidence="3" type="ORF">HLVA_14970</name>
</gene>
<dbReference type="PANTHER" id="PTHR45138">
    <property type="entry name" value="REGULATORY COMPONENTS OF SENSORY TRANSDUCTION SYSTEM"/>
    <property type="match status" value="1"/>
</dbReference>
<dbReference type="FunFam" id="3.30.70.270:FF:000001">
    <property type="entry name" value="Diguanylate cyclase domain protein"/>
    <property type="match status" value="1"/>
</dbReference>